<gene>
    <name evidence="2" type="ORF">HNQ59_000720</name>
</gene>
<dbReference type="RefSeq" id="WP_221320164.1">
    <property type="nucleotide sequence ID" value="NZ_JACHHY010000003.1"/>
</dbReference>
<dbReference type="SUPFAM" id="SSF52833">
    <property type="entry name" value="Thioredoxin-like"/>
    <property type="match status" value="1"/>
</dbReference>
<accession>A0A840MLP4</accession>
<comment type="caution">
    <text evidence="2">The sequence shown here is derived from an EMBL/GenBank/DDBJ whole genome shotgun (WGS) entry which is preliminary data.</text>
</comment>
<feature type="domain" description="Thioredoxin" evidence="1">
    <location>
        <begin position="40"/>
        <end position="181"/>
    </location>
</feature>
<dbReference type="AlphaFoldDB" id="A0A840MLP4"/>
<keyword evidence="2" id="KW-0413">Isomerase</keyword>
<evidence type="ECO:0000259" key="1">
    <source>
        <dbReference type="PROSITE" id="PS51352"/>
    </source>
</evidence>
<dbReference type="EMBL" id="JACHHY010000003">
    <property type="protein sequence ID" value="MBB5017456.1"/>
    <property type="molecule type" value="Genomic_DNA"/>
</dbReference>
<dbReference type="PANTHER" id="PTHR42852">
    <property type="entry name" value="THIOL:DISULFIDE INTERCHANGE PROTEIN DSBE"/>
    <property type="match status" value="1"/>
</dbReference>
<dbReference type="Gene3D" id="3.40.30.10">
    <property type="entry name" value="Glutaredoxin"/>
    <property type="match status" value="1"/>
</dbReference>
<evidence type="ECO:0000313" key="2">
    <source>
        <dbReference type="EMBL" id="MBB5017456.1"/>
    </source>
</evidence>
<keyword evidence="3" id="KW-1185">Reference proteome</keyword>
<dbReference type="Proteomes" id="UP000575898">
    <property type="component" value="Unassembled WGS sequence"/>
</dbReference>
<dbReference type="InterPro" id="IPR013766">
    <property type="entry name" value="Thioredoxin_domain"/>
</dbReference>
<dbReference type="GO" id="GO:0016853">
    <property type="term" value="F:isomerase activity"/>
    <property type="evidence" value="ECO:0007669"/>
    <property type="project" value="UniProtKB-KW"/>
</dbReference>
<protein>
    <submittedName>
        <fullName evidence="2">Thiol-disulfide isomerase/thioredoxin</fullName>
    </submittedName>
</protein>
<dbReference type="InterPro" id="IPR000866">
    <property type="entry name" value="AhpC/TSA"/>
</dbReference>
<organism evidence="2 3">
    <name type="scientific">Chitinivorax tropicus</name>
    <dbReference type="NCBI Taxonomy" id="714531"/>
    <lineage>
        <taxon>Bacteria</taxon>
        <taxon>Pseudomonadati</taxon>
        <taxon>Pseudomonadota</taxon>
        <taxon>Betaproteobacteria</taxon>
        <taxon>Chitinivorax</taxon>
    </lineage>
</organism>
<name>A0A840MLP4_9PROT</name>
<dbReference type="InterPro" id="IPR036249">
    <property type="entry name" value="Thioredoxin-like_sf"/>
</dbReference>
<dbReference type="PROSITE" id="PS51352">
    <property type="entry name" value="THIOREDOXIN_2"/>
    <property type="match status" value="1"/>
</dbReference>
<reference evidence="2 3" key="1">
    <citation type="submission" date="2020-08" db="EMBL/GenBank/DDBJ databases">
        <title>Genomic Encyclopedia of Type Strains, Phase IV (KMG-IV): sequencing the most valuable type-strain genomes for metagenomic binning, comparative biology and taxonomic classification.</title>
        <authorList>
            <person name="Goeker M."/>
        </authorList>
    </citation>
    <scope>NUCLEOTIDE SEQUENCE [LARGE SCALE GENOMIC DNA]</scope>
    <source>
        <strain evidence="2 3">DSM 27165</strain>
    </source>
</reference>
<dbReference type="Pfam" id="PF00578">
    <property type="entry name" value="AhpC-TSA"/>
    <property type="match status" value="1"/>
</dbReference>
<dbReference type="CDD" id="cd02966">
    <property type="entry name" value="TlpA_like_family"/>
    <property type="match status" value="1"/>
</dbReference>
<evidence type="ECO:0000313" key="3">
    <source>
        <dbReference type="Proteomes" id="UP000575898"/>
    </source>
</evidence>
<proteinExistence type="predicted"/>
<dbReference type="GO" id="GO:0016209">
    <property type="term" value="F:antioxidant activity"/>
    <property type="evidence" value="ECO:0007669"/>
    <property type="project" value="InterPro"/>
</dbReference>
<sequence length="181" mass="19488">MMSKTKHLMLIATIAVAGLAAGIFTATLQPLSAKTVATAPETGADLLNTPLPGLDGKQRKLSDWKGKVVIVNFWATWCQPCRQEIPEFVELQNKYRAKGVQFVGIALDESAAVSKFSKELGMNYPILLGEEQAMEMMRTAGNKVGGLPFTTILDRQGKIVSIAAGKLSKARLEAAIEQVLG</sequence>
<dbReference type="GO" id="GO:0016491">
    <property type="term" value="F:oxidoreductase activity"/>
    <property type="evidence" value="ECO:0007669"/>
    <property type="project" value="InterPro"/>
</dbReference>
<dbReference type="InterPro" id="IPR050553">
    <property type="entry name" value="Thioredoxin_ResA/DsbE_sf"/>
</dbReference>
<dbReference type="PANTHER" id="PTHR42852:SF13">
    <property type="entry name" value="PROTEIN DIPZ"/>
    <property type="match status" value="1"/>
</dbReference>